<name>A0A1E5E283_9VIBR</name>
<proteinExistence type="predicted"/>
<dbReference type="AlphaFoldDB" id="A0A1E5E283"/>
<accession>A0A1E5E283</accession>
<comment type="caution">
    <text evidence="2">The sequence shown here is derived from an EMBL/GenBank/DDBJ whole genome shotgun (WGS) entry which is preliminary data.</text>
</comment>
<dbReference type="SMART" id="SM00901">
    <property type="entry name" value="FRG"/>
    <property type="match status" value="1"/>
</dbReference>
<dbReference type="STRING" id="1188252.A1QC_01220"/>
<sequence length="265" mass="30437">MKEINEINSVSTYIDAVDSLNYSKVPLLFRGPSDSKPDLLPSIARPEFINVALSESELLSTMHKYKSQALKTNSWSLICEAMDEGLPTRLMEWMVNPLVALWLACQPQHNHPAVFVLNANEDRKVDIKTVTATLNKTVVFEMSDITFKRADEQRWCTLHPIMAHLDNEILPLEEELLNSDELIVIRVSKSSCSKILEELVSYGFKLNNDTVNLSILTKSFNKEFHSDFVKKDRQKIIERFSDSMSPTMNDLNQYGKKYHVDFDFD</sequence>
<protein>
    <recommendedName>
        <fullName evidence="1">FRG domain-containing protein</fullName>
    </recommendedName>
</protein>
<dbReference type="EMBL" id="AJYK02000061">
    <property type="protein sequence ID" value="OEF25531.1"/>
    <property type="molecule type" value="Genomic_DNA"/>
</dbReference>
<dbReference type="Proteomes" id="UP000094070">
    <property type="component" value="Unassembled WGS sequence"/>
</dbReference>
<dbReference type="eggNOG" id="ENOG5032CMG">
    <property type="taxonomic scope" value="Bacteria"/>
</dbReference>
<organism evidence="2 3">
    <name type="scientific">Vibrio rumoiensis 1S-45</name>
    <dbReference type="NCBI Taxonomy" id="1188252"/>
    <lineage>
        <taxon>Bacteria</taxon>
        <taxon>Pseudomonadati</taxon>
        <taxon>Pseudomonadota</taxon>
        <taxon>Gammaproteobacteria</taxon>
        <taxon>Vibrionales</taxon>
        <taxon>Vibrionaceae</taxon>
        <taxon>Vibrio</taxon>
    </lineage>
</organism>
<reference evidence="2 3" key="1">
    <citation type="journal article" date="2012" name="Science">
        <title>Ecological populations of bacteria act as socially cohesive units of antibiotic production and resistance.</title>
        <authorList>
            <person name="Cordero O.X."/>
            <person name="Wildschutte H."/>
            <person name="Kirkup B."/>
            <person name="Proehl S."/>
            <person name="Ngo L."/>
            <person name="Hussain F."/>
            <person name="Le Roux F."/>
            <person name="Mincer T."/>
            <person name="Polz M.F."/>
        </authorList>
    </citation>
    <scope>NUCLEOTIDE SEQUENCE [LARGE SCALE GENOMIC DNA]</scope>
    <source>
        <strain evidence="2 3">1S-45</strain>
    </source>
</reference>
<dbReference type="RefSeq" id="WP_017024630.1">
    <property type="nucleotide sequence ID" value="NZ_AJYK02000061.1"/>
</dbReference>
<evidence type="ECO:0000313" key="3">
    <source>
        <dbReference type="Proteomes" id="UP000094070"/>
    </source>
</evidence>
<dbReference type="InterPro" id="IPR014966">
    <property type="entry name" value="FRG-dom"/>
</dbReference>
<evidence type="ECO:0000259" key="1">
    <source>
        <dbReference type="SMART" id="SM00901"/>
    </source>
</evidence>
<dbReference type="Pfam" id="PF08867">
    <property type="entry name" value="FRG"/>
    <property type="match status" value="1"/>
</dbReference>
<feature type="domain" description="FRG" evidence="1">
    <location>
        <begin position="23"/>
        <end position="115"/>
    </location>
</feature>
<dbReference type="OrthoDB" id="9816036at2"/>
<gene>
    <name evidence="2" type="ORF">A1QC_01220</name>
</gene>
<evidence type="ECO:0000313" key="2">
    <source>
        <dbReference type="EMBL" id="OEF25531.1"/>
    </source>
</evidence>
<keyword evidence="3" id="KW-1185">Reference proteome</keyword>